<keyword evidence="2" id="KW-1185">Reference proteome</keyword>
<protein>
    <submittedName>
        <fullName evidence="1">Uncharacterized protein</fullName>
    </submittedName>
</protein>
<organism evidence="1 2">
    <name type="scientific">Peronosclerospora sorghi</name>
    <dbReference type="NCBI Taxonomy" id="230839"/>
    <lineage>
        <taxon>Eukaryota</taxon>
        <taxon>Sar</taxon>
        <taxon>Stramenopiles</taxon>
        <taxon>Oomycota</taxon>
        <taxon>Peronosporomycetes</taxon>
        <taxon>Peronosporales</taxon>
        <taxon>Peronosporaceae</taxon>
        <taxon>Peronosclerospora</taxon>
    </lineage>
</organism>
<accession>A0ACC0WYD1</accession>
<evidence type="ECO:0000313" key="2">
    <source>
        <dbReference type="Proteomes" id="UP001163321"/>
    </source>
</evidence>
<comment type="caution">
    <text evidence="1">The sequence shown here is derived from an EMBL/GenBank/DDBJ whole genome shotgun (WGS) entry which is preliminary data.</text>
</comment>
<gene>
    <name evidence="1" type="ORF">PsorP6_000682</name>
</gene>
<sequence>MCAPSVCHMDASGTLMGACVPRALFSSLREGAPVSMGAGAQKGLDRSRCTCGIYLDARHGPCFLSRTLHDQFYSWYYPTSAMLTLVFRLASLAEDGGVAQYRVCLPYTSPRAVMSSILLQLTNVFLLTTFLYLNQTSHSFVPYLDADARTNLLHVYYGRSAAMAGVGLENG</sequence>
<reference evidence="1 2" key="1">
    <citation type="journal article" date="2022" name="bioRxiv">
        <title>The genome of the oomycete Peronosclerospora sorghi, a cosmopolitan pathogen of maize and sorghum, is inflated with dispersed pseudogenes.</title>
        <authorList>
            <person name="Fletcher K."/>
            <person name="Martin F."/>
            <person name="Isakeit T."/>
            <person name="Cavanaugh K."/>
            <person name="Magill C."/>
            <person name="Michelmore R."/>
        </authorList>
    </citation>
    <scope>NUCLEOTIDE SEQUENCE [LARGE SCALE GENOMIC DNA]</scope>
    <source>
        <strain evidence="1">P6</strain>
    </source>
</reference>
<dbReference type="Proteomes" id="UP001163321">
    <property type="component" value="Chromosome 1"/>
</dbReference>
<name>A0ACC0WYD1_9STRA</name>
<dbReference type="EMBL" id="CM047580">
    <property type="protein sequence ID" value="KAI9922701.1"/>
    <property type="molecule type" value="Genomic_DNA"/>
</dbReference>
<evidence type="ECO:0000313" key="1">
    <source>
        <dbReference type="EMBL" id="KAI9922701.1"/>
    </source>
</evidence>
<proteinExistence type="predicted"/>